<name>A0ABV2JKE5_9STRE</name>
<gene>
    <name evidence="1" type="ORF">ABID27_000998</name>
</gene>
<evidence type="ECO:0000313" key="1">
    <source>
        <dbReference type="EMBL" id="MET3644374.1"/>
    </source>
</evidence>
<dbReference type="InterPro" id="IPR014729">
    <property type="entry name" value="Rossmann-like_a/b/a_fold"/>
</dbReference>
<sequence>MNHVQALNQLASFLGRRDLPMLSTVQLQESYGLSQVDVFVLFGGSILAGVDVLAEAMSQQIAKHYIIVGGVGHTTAALRENVLLDYPDMDILDASEAEIFQAILLEKYGYQADELEVSSTNCGNNITYLLELLAEKELDWKSMILSQDATMQYRMSACLEKYCRDDQLVLNYASYVANFQEIDGELSLRPSDLWGMWSVEKYIELLMGEIPRLRNDETGYGPNGRNFIAAVDLPNEVEEAFEALQASYGHLVRQANPAYADKK</sequence>
<keyword evidence="2" id="KW-1185">Reference proteome</keyword>
<dbReference type="InterPro" id="IPR051599">
    <property type="entry name" value="Cell_Envelope_Assoc"/>
</dbReference>
<reference evidence="1 2" key="1">
    <citation type="submission" date="2024-06" db="EMBL/GenBank/DDBJ databases">
        <title>Genomic Encyclopedia of Type Strains, Phase IV (KMG-IV): sequencing the most valuable type-strain genomes for metagenomic binning, comparative biology and taxonomic classification.</title>
        <authorList>
            <person name="Goeker M."/>
        </authorList>
    </citation>
    <scope>NUCLEOTIDE SEQUENCE [LARGE SCALE GENOMIC DNA]</scope>
    <source>
        <strain evidence="1 2">DSM 15349</strain>
    </source>
</reference>
<protein>
    <submittedName>
        <fullName evidence="1">Uncharacterized SAM-binding protein YcdF (DUF218 family)</fullName>
    </submittedName>
</protein>
<organism evidence="1 2">
    <name type="scientific">Streptococcus gallinaceus</name>
    <dbReference type="NCBI Taxonomy" id="165758"/>
    <lineage>
        <taxon>Bacteria</taxon>
        <taxon>Bacillati</taxon>
        <taxon>Bacillota</taxon>
        <taxon>Bacilli</taxon>
        <taxon>Lactobacillales</taxon>
        <taxon>Streptococcaceae</taxon>
        <taxon>Streptococcus</taxon>
    </lineage>
</organism>
<comment type="caution">
    <text evidence="1">The sequence shown here is derived from an EMBL/GenBank/DDBJ whole genome shotgun (WGS) entry which is preliminary data.</text>
</comment>
<proteinExistence type="predicted"/>
<accession>A0ABV2JKE5</accession>
<evidence type="ECO:0000313" key="2">
    <source>
        <dbReference type="Proteomes" id="UP001549055"/>
    </source>
</evidence>
<dbReference type="RefSeq" id="WP_253364323.1">
    <property type="nucleotide sequence ID" value="NZ_JALJXU010000003.1"/>
</dbReference>
<dbReference type="PANTHER" id="PTHR30336">
    <property type="entry name" value="INNER MEMBRANE PROTEIN, PROBABLE PERMEASE"/>
    <property type="match status" value="1"/>
</dbReference>
<dbReference type="Gene3D" id="1.10.3620.10">
    <property type="entry name" value="YdcF like domain"/>
    <property type="match status" value="1"/>
</dbReference>
<dbReference type="EMBL" id="JBEPMK010000003">
    <property type="protein sequence ID" value="MET3644374.1"/>
    <property type="molecule type" value="Genomic_DNA"/>
</dbReference>
<dbReference type="Gene3D" id="3.40.50.620">
    <property type="entry name" value="HUPs"/>
    <property type="match status" value="1"/>
</dbReference>
<dbReference type="Proteomes" id="UP001549055">
    <property type="component" value="Unassembled WGS sequence"/>
</dbReference>
<dbReference type="PANTHER" id="PTHR30336:SF20">
    <property type="entry name" value="DUF218 DOMAIN-CONTAINING PROTEIN"/>
    <property type="match status" value="1"/>
</dbReference>